<dbReference type="InterPro" id="IPR050298">
    <property type="entry name" value="Gram-neg_bact_OMP"/>
</dbReference>
<comment type="subcellular location">
    <subcellularLocation>
        <location evidence="1">Cell outer membrane</location>
        <topology evidence="1">Multi-pass membrane protein</topology>
    </subcellularLocation>
</comment>
<keyword evidence="9" id="KW-0472">Membrane</keyword>
<proteinExistence type="predicted"/>
<keyword evidence="8" id="KW-0626">Porin</keyword>
<evidence type="ECO:0000256" key="5">
    <source>
        <dbReference type="ARBA" id="ARBA00022692"/>
    </source>
</evidence>
<organism evidence="13 14">
    <name type="scientific">Caballeronia mineralivorans PML1(12)</name>
    <dbReference type="NCBI Taxonomy" id="908627"/>
    <lineage>
        <taxon>Bacteria</taxon>
        <taxon>Pseudomonadati</taxon>
        <taxon>Pseudomonadota</taxon>
        <taxon>Betaproteobacteria</taxon>
        <taxon>Burkholderiales</taxon>
        <taxon>Burkholderiaceae</taxon>
        <taxon>Caballeronia</taxon>
    </lineage>
</organism>
<evidence type="ECO:0000256" key="11">
    <source>
        <dbReference type="SAM" id="SignalP"/>
    </source>
</evidence>
<dbReference type="GO" id="GO:0015288">
    <property type="term" value="F:porin activity"/>
    <property type="evidence" value="ECO:0007669"/>
    <property type="project" value="UniProtKB-KW"/>
</dbReference>
<reference evidence="13 14" key="1">
    <citation type="journal article" date="2015" name="Genome Announc.">
        <title>Draft Genome Sequence of Burkholderia sp. Strain PML1(12), an Ectomycorrhizosphere-Inhabiting Bacterium with Effective Mineral-Weathering Ability.</title>
        <authorList>
            <person name="Uroz S."/>
            <person name="Oger P."/>
        </authorList>
    </citation>
    <scope>NUCLEOTIDE SEQUENCE [LARGE SCALE GENOMIC DNA]</scope>
    <source>
        <strain evidence="14">PML1(12)</strain>
    </source>
</reference>
<evidence type="ECO:0000256" key="4">
    <source>
        <dbReference type="ARBA" id="ARBA00022452"/>
    </source>
</evidence>
<dbReference type="InterPro" id="IPR023614">
    <property type="entry name" value="Porin_dom_sf"/>
</dbReference>
<dbReference type="AlphaFoldDB" id="A0A0J1CVP9"/>
<dbReference type="OrthoDB" id="8679056at2"/>
<dbReference type="Pfam" id="PF13609">
    <property type="entry name" value="Porin_4"/>
    <property type="match status" value="1"/>
</dbReference>
<dbReference type="PANTHER" id="PTHR34501">
    <property type="entry name" value="PROTEIN YDDL-RELATED"/>
    <property type="match status" value="1"/>
</dbReference>
<feature type="chain" id="PRO_5005249208" evidence="11">
    <location>
        <begin position="22"/>
        <end position="379"/>
    </location>
</feature>
<dbReference type="Gene3D" id="2.40.160.10">
    <property type="entry name" value="Porin"/>
    <property type="match status" value="1"/>
</dbReference>
<sequence length="379" mass="39601">MKYKIALLGTLLGITAAPALAQSNVTLYGIIDTGIEYVTHADASGNSVVRMPGVTGELPSRWGIRGNEDLGGEWSAVFTLESGFNTKAGTLNQGGRLFGRQAYVGFKGPYGTLTFGRQYTMTYWAILDSDLLGPDIYGGTGSFDQYLPSARSDNTIAYKGTFGGLTAGATYSFGRDSAGTGNSPGQGTCVGSVPGSTQTCSEWSAMLRYDWSGFGAAAAYDEQHGGPGASANFFDGTPTFALTNPGDKDIRMQLNGYGAIGKLKIGGGWLGRRVETVSPATPNVRSDQFYLTAAWPVTPALLVDGGIYRIVNRQDDTRGTIGVLRTTYFLSKSTAVYLQGAYLANSAKAAYTVSQGGGGTTPAAGAGQLGAMAGLRHSF</sequence>
<dbReference type="GO" id="GO:0006811">
    <property type="term" value="P:monoatomic ion transport"/>
    <property type="evidence" value="ECO:0007669"/>
    <property type="project" value="UniProtKB-KW"/>
</dbReference>
<name>A0A0J1CVP9_9BURK</name>
<evidence type="ECO:0000313" key="14">
    <source>
        <dbReference type="Proteomes" id="UP000035963"/>
    </source>
</evidence>
<evidence type="ECO:0000256" key="10">
    <source>
        <dbReference type="ARBA" id="ARBA00023237"/>
    </source>
</evidence>
<keyword evidence="3" id="KW-0813">Transport</keyword>
<evidence type="ECO:0000259" key="12">
    <source>
        <dbReference type="Pfam" id="PF13609"/>
    </source>
</evidence>
<dbReference type="PANTHER" id="PTHR34501:SF9">
    <property type="entry name" value="MAJOR OUTER MEMBRANE PROTEIN P.IA"/>
    <property type="match status" value="1"/>
</dbReference>
<gene>
    <name evidence="13" type="ORF">EOS_19140</name>
</gene>
<dbReference type="GO" id="GO:0009279">
    <property type="term" value="C:cell outer membrane"/>
    <property type="evidence" value="ECO:0007669"/>
    <property type="project" value="UniProtKB-SubCell"/>
</dbReference>
<feature type="signal peptide" evidence="11">
    <location>
        <begin position="1"/>
        <end position="21"/>
    </location>
</feature>
<keyword evidence="5" id="KW-0812">Transmembrane</keyword>
<dbReference type="SUPFAM" id="SSF56935">
    <property type="entry name" value="Porins"/>
    <property type="match status" value="1"/>
</dbReference>
<dbReference type="InterPro" id="IPR033900">
    <property type="entry name" value="Gram_neg_porin_domain"/>
</dbReference>
<keyword evidence="10" id="KW-0998">Cell outer membrane</keyword>
<evidence type="ECO:0000256" key="8">
    <source>
        <dbReference type="ARBA" id="ARBA00023114"/>
    </source>
</evidence>
<feature type="domain" description="Porin" evidence="12">
    <location>
        <begin position="10"/>
        <end position="347"/>
    </location>
</feature>
<keyword evidence="14" id="KW-1185">Reference proteome</keyword>
<dbReference type="PATRIC" id="fig|908627.4.peg.4283"/>
<evidence type="ECO:0000256" key="9">
    <source>
        <dbReference type="ARBA" id="ARBA00023136"/>
    </source>
</evidence>
<evidence type="ECO:0000256" key="1">
    <source>
        <dbReference type="ARBA" id="ARBA00004571"/>
    </source>
</evidence>
<keyword evidence="6 11" id="KW-0732">Signal</keyword>
<evidence type="ECO:0000256" key="7">
    <source>
        <dbReference type="ARBA" id="ARBA00023065"/>
    </source>
</evidence>
<dbReference type="GO" id="GO:0046930">
    <property type="term" value="C:pore complex"/>
    <property type="evidence" value="ECO:0007669"/>
    <property type="project" value="UniProtKB-KW"/>
</dbReference>
<keyword evidence="7" id="KW-0406">Ion transport</keyword>
<evidence type="ECO:0000256" key="2">
    <source>
        <dbReference type="ARBA" id="ARBA00011233"/>
    </source>
</evidence>
<accession>A0A0J1CVP9</accession>
<dbReference type="Proteomes" id="UP000035963">
    <property type="component" value="Unassembled WGS sequence"/>
</dbReference>
<evidence type="ECO:0000256" key="3">
    <source>
        <dbReference type="ARBA" id="ARBA00022448"/>
    </source>
</evidence>
<comment type="subunit">
    <text evidence="2">Homotrimer.</text>
</comment>
<keyword evidence="4" id="KW-1134">Transmembrane beta strand</keyword>
<comment type="caution">
    <text evidence="13">The sequence shown here is derived from an EMBL/GenBank/DDBJ whole genome shotgun (WGS) entry which is preliminary data.</text>
</comment>
<protein>
    <submittedName>
        <fullName evidence="13">Membrane protein</fullName>
    </submittedName>
</protein>
<evidence type="ECO:0000313" key="13">
    <source>
        <dbReference type="EMBL" id="KLU24644.1"/>
    </source>
</evidence>
<dbReference type="CDD" id="cd00342">
    <property type="entry name" value="gram_neg_porins"/>
    <property type="match status" value="1"/>
</dbReference>
<dbReference type="RefSeq" id="WP_047848252.1">
    <property type="nucleotide sequence ID" value="NZ_AEJF01000121.1"/>
</dbReference>
<evidence type="ECO:0000256" key="6">
    <source>
        <dbReference type="ARBA" id="ARBA00022729"/>
    </source>
</evidence>
<dbReference type="EMBL" id="AEJF01000121">
    <property type="protein sequence ID" value="KLU24644.1"/>
    <property type="molecule type" value="Genomic_DNA"/>
</dbReference>